<protein>
    <submittedName>
        <fullName evidence="3">DNA-binding transcriptional regulator, MarR family</fullName>
    </submittedName>
</protein>
<dbReference type="InterPro" id="IPR039422">
    <property type="entry name" value="MarR/SlyA-like"/>
</dbReference>
<dbReference type="SUPFAM" id="SSF46785">
    <property type="entry name" value="Winged helix' DNA-binding domain"/>
    <property type="match status" value="1"/>
</dbReference>
<dbReference type="GO" id="GO:0003677">
    <property type="term" value="F:DNA binding"/>
    <property type="evidence" value="ECO:0007669"/>
    <property type="project" value="UniProtKB-KW"/>
</dbReference>
<dbReference type="PRINTS" id="PR00598">
    <property type="entry name" value="HTHMARR"/>
</dbReference>
<dbReference type="SMART" id="SM00347">
    <property type="entry name" value="HTH_MARR"/>
    <property type="match status" value="1"/>
</dbReference>
<evidence type="ECO:0000313" key="4">
    <source>
        <dbReference type="Proteomes" id="UP000234525"/>
    </source>
</evidence>
<keyword evidence="3" id="KW-0238">DNA-binding</keyword>
<evidence type="ECO:0000256" key="1">
    <source>
        <dbReference type="SAM" id="MobiDB-lite"/>
    </source>
</evidence>
<dbReference type="GO" id="GO:0003700">
    <property type="term" value="F:DNA-binding transcription factor activity"/>
    <property type="evidence" value="ECO:0007669"/>
    <property type="project" value="InterPro"/>
</dbReference>
<dbReference type="InterPro" id="IPR036388">
    <property type="entry name" value="WH-like_DNA-bd_sf"/>
</dbReference>
<dbReference type="PANTHER" id="PTHR33164:SF43">
    <property type="entry name" value="HTH-TYPE TRANSCRIPTIONAL REPRESSOR YETL"/>
    <property type="match status" value="1"/>
</dbReference>
<dbReference type="Proteomes" id="UP000234525">
    <property type="component" value="Unassembled WGS sequence"/>
</dbReference>
<feature type="region of interest" description="Disordered" evidence="1">
    <location>
        <begin position="193"/>
        <end position="231"/>
    </location>
</feature>
<dbReference type="Pfam" id="PF12802">
    <property type="entry name" value="MarR_2"/>
    <property type="match status" value="1"/>
</dbReference>
<keyword evidence="4" id="KW-1185">Reference proteome</keyword>
<dbReference type="InterPro" id="IPR036390">
    <property type="entry name" value="WH_DNA-bd_sf"/>
</dbReference>
<comment type="caution">
    <text evidence="3">The sequence shown here is derived from an EMBL/GenBank/DDBJ whole genome shotgun (WGS) entry which is preliminary data.</text>
</comment>
<dbReference type="PANTHER" id="PTHR33164">
    <property type="entry name" value="TRANSCRIPTIONAL REGULATOR, MARR FAMILY"/>
    <property type="match status" value="1"/>
</dbReference>
<accession>A0A2H1KHD6</accession>
<organism evidence="3 4">
    <name type="scientific">Brevibacterium aurantiacum</name>
    <dbReference type="NCBI Taxonomy" id="273384"/>
    <lineage>
        <taxon>Bacteria</taxon>
        <taxon>Bacillati</taxon>
        <taxon>Actinomycetota</taxon>
        <taxon>Actinomycetes</taxon>
        <taxon>Micrococcales</taxon>
        <taxon>Brevibacteriaceae</taxon>
        <taxon>Brevibacterium</taxon>
    </lineage>
</organism>
<dbReference type="AlphaFoldDB" id="A0A2H1KHD6"/>
<dbReference type="InterPro" id="IPR000835">
    <property type="entry name" value="HTH_MarR-typ"/>
</dbReference>
<reference evidence="3" key="1">
    <citation type="submission" date="2017-03" db="EMBL/GenBank/DDBJ databases">
        <authorList>
            <person name="Monnet C."/>
        </authorList>
    </citation>
    <scope>NUCLEOTIDE SEQUENCE [LARGE SCALE GENOMIC DNA]</scope>
    <source>
        <strain evidence="3">ATCC 9175</strain>
    </source>
</reference>
<dbReference type="GO" id="GO:0006950">
    <property type="term" value="P:response to stress"/>
    <property type="evidence" value="ECO:0007669"/>
    <property type="project" value="TreeGrafter"/>
</dbReference>
<evidence type="ECO:0000313" key="3">
    <source>
        <dbReference type="EMBL" id="SMX99069.1"/>
    </source>
</evidence>
<feature type="domain" description="HTH marR-type" evidence="2">
    <location>
        <begin position="52"/>
        <end position="188"/>
    </location>
</feature>
<sequence length="231" mass="25659">MLRHQHGSRAHSSVRHLAVERGIRPDSDLNYFLNEPEFSGRSHLSRAEISQCNSIMEALRRWREADRALSEASRRYMHLNDSDMRAIRMLIHAQKQGRVVTPKDIARDVGISSASTTKLIDRLVAGGHLSRSPHAKDRRTICIEVTPETARAARETIGRQHARRFDAAAAMSSEEREVVVRFLSALVEADQPQGDLAVPGQVSNGGSASRTEDQQPRRGFGESETSADSEG</sequence>
<feature type="compositionally biased region" description="Basic and acidic residues" evidence="1">
    <location>
        <begin position="210"/>
        <end position="221"/>
    </location>
</feature>
<dbReference type="PROSITE" id="PS50995">
    <property type="entry name" value="HTH_MARR_2"/>
    <property type="match status" value="1"/>
</dbReference>
<gene>
    <name evidence="3" type="ORF">BAUR9175_03493</name>
</gene>
<evidence type="ECO:0000259" key="2">
    <source>
        <dbReference type="PROSITE" id="PS50995"/>
    </source>
</evidence>
<proteinExistence type="predicted"/>
<name>A0A2H1KHD6_BREAU</name>
<dbReference type="Gene3D" id="1.10.10.10">
    <property type="entry name" value="Winged helix-like DNA-binding domain superfamily/Winged helix DNA-binding domain"/>
    <property type="match status" value="1"/>
</dbReference>
<dbReference type="EMBL" id="FXZB01000034">
    <property type="protein sequence ID" value="SMX99069.1"/>
    <property type="molecule type" value="Genomic_DNA"/>
</dbReference>